<protein>
    <submittedName>
        <fullName evidence="19">Tyrosine-protein kinase YwqD</fullName>
        <ecNumber evidence="19">2.7.10.2</ecNumber>
    </submittedName>
</protein>
<evidence type="ECO:0000256" key="7">
    <source>
        <dbReference type="ARBA" id="ARBA00022692"/>
    </source>
</evidence>
<dbReference type="EC" id="2.7.10.2" evidence="19"/>
<dbReference type="InterPro" id="IPR025669">
    <property type="entry name" value="AAA_dom"/>
</dbReference>
<comment type="catalytic activity">
    <reaction evidence="14">
        <text>L-tyrosyl-[protein] + ATP = O-phospho-L-tyrosyl-[protein] + ADP + H(+)</text>
        <dbReference type="Rhea" id="RHEA:10596"/>
        <dbReference type="Rhea" id="RHEA-COMP:10136"/>
        <dbReference type="Rhea" id="RHEA-COMP:20101"/>
        <dbReference type="ChEBI" id="CHEBI:15378"/>
        <dbReference type="ChEBI" id="CHEBI:30616"/>
        <dbReference type="ChEBI" id="CHEBI:46858"/>
        <dbReference type="ChEBI" id="CHEBI:61978"/>
        <dbReference type="ChEBI" id="CHEBI:456216"/>
    </reaction>
</comment>
<evidence type="ECO:0000256" key="14">
    <source>
        <dbReference type="ARBA" id="ARBA00053015"/>
    </source>
</evidence>
<keyword evidence="6 19" id="KW-0808">Transferase</keyword>
<dbReference type="InterPro" id="IPR027417">
    <property type="entry name" value="P-loop_NTPase"/>
</dbReference>
<evidence type="ECO:0000313" key="19">
    <source>
        <dbReference type="EMBL" id="AXE39670.1"/>
    </source>
</evidence>
<keyword evidence="5" id="KW-0997">Cell inner membrane</keyword>
<dbReference type="InterPro" id="IPR050445">
    <property type="entry name" value="Bact_polysacc_biosynth/exp"/>
</dbReference>
<dbReference type="Pfam" id="PF13614">
    <property type="entry name" value="AAA_31"/>
    <property type="match status" value="1"/>
</dbReference>
<evidence type="ECO:0000256" key="4">
    <source>
        <dbReference type="ARBA" id="ARBA00022475"/>
    </source>
</evidence>
<dbReference type="SUPFAM" id="SSF52540">
    <property type="entry name" value="P-loop containing nucleoside triphosphate hydrolases"/>
    <property type="match status" value="1"/>
</dbReference>
<dbReference type="KEGG" id="acij:JS278_02532"/>
<dbReference type="Gene3D" id="3.40.50.300">
    <property type="entry name" value="P-loop containing nucleotide triphosphate hydrolases"/>
    <property type="match status" value="1"/>
</dbReference>
<evidence type="ECO:0000256" key="6">
    <source>
        <dbReference type="ARBA" id="ARBA00022679"/>
    </source>
</evidence>
<evidence type="ECO:0000259" key="17">
    <source>
        <dbReference type="Pfam" id="PF02706"/>
    </source>
</evidence>
<keyword evidence="4" id="KW-1003">Cell membrane</keyword>
<accession>A0A344UWM2</accession>
<dbReference type="Pfam" id="PF02706">
    <property type="entry name" value="Wzz"/>
    <property type="match status" value="1"/>
</dbReference>
<dbReference type="InterPro" id="IPR005702">
    <property type="entry name" value="Wzc-like_C"/>
</dbReference>
<feature type="region of interest" description="Disordered" evidence="15">
    <location>
        <begin position="449"/>
        <end position="486"/>
    </location>
</feature>
<feature type="transmembrane region" description="Helical" evidence="16">
    <location>
        <begin position="20"/>
        <end position="42"/>
    </location>
</feature>
<evidence type="ECO:0000259" key="18">
    <source>
        <dbReference type="Pfam" id="PF13614"/>
    </source>
</evidence>
<evidence type="ECO:0000313" key="20">
    <source>
        <dbReference type="Proteomes" id="UP000251995"/>
    </source>
</evidence>
<evidence type="ECO:0000256" key="1">
    <source>
        <dbReference type="ARBA" id="ARBA00004429"/>
    </source>
</evidence>
<evidence type="ECO:0000256" key="11">
    <source>
        <dbReference type="ARBA" id="ARBA00022989"/>
    </source>
</evidence>
<name>A0A344UWM2_9ACTN</name>
<evidence type="ECO:0000256" key="5">
    <source>
        <dbReference type="ARBA" id="ARBA00022519"/>
    </source>
</evidence>
<evidence type="ECO:0000256" key="2">
    <source>
        <dbReference type="ARBA" id="ARBA00006683"/>
    </source>
</evidence>
<keyword evidence="7 16" id="KW-0812">Transmembrane</keyword>
<comment type="subcellular location">
    <subcellularLocation>
        <location evidence="1">Cell inner membrane</location>
        <topology evidence="1">Multi-pass membrane protein</topology>
    </subcellularLocation>
</comment>
<evidence type="ECO:0000256" key="16">
    <source>
        <dbReference type="SAM" id="Phobius"/>
    </source>
</evidence>
<keyword evidence="12 16" id="KW-0472">Membrane</keyword>
<feature type="domain" description="Polysaccharide chain length determinant N-terminal" evidence="17">
    <location>
        <begin position="10"/>
        <end position="96"/>
    </location>
</feature>
<keyword evidence="11 16" id="KW-1133">Transmembrane helix</keyword>
<evidence type="ECO:0000256" key="8">
    <source>
        <dbReference type="ARBA" id="ARBA00022741"/>
    </source>
</evidence>
<keyword evidence="9 19" id="KW-0418">Kinase</keyword>
<dbReference type="AlphaFoldDB" id="A0A344UWM2"/>
<keyword evidence="10" id="KW-0067">ATP-binding</keyword>
<evidence type="ECO:0000256" key="15">
    <source>
        <dbReference type="SAM" id="MobiDB-lite"/>
    </source>
</evidence>
<feature type="compositionally biased region" description="Low complexity" evidence="15">
    <location>
        <begin position="470"/>
        <end position="480"/>
    </location>
</feature>
<evidence type="ECO:0000256" key="13">
    <source>
        <dbReference type="ARBA" id="ARBA00023137"/>
    </source>
</evidence>
<proteinExistence type="inferred from homology"/>
<feature type="domain" description="AAA" evidence="18">
    <location>
        <begin position="270"/>
        <end position="411"/>
    </location>
</feature>
<comment type="similarity">
    <text evidence="3">Belongs to the etk/wzc family.</text>
</comment>
<keyword evidence="8" id="KW-0547">Nucleotide-binding</keyword>
<comment type="similarity">
    <text evidence="2">Belongs to the CpsC/CapA family.</text>
</comment>
<dbReference type="GO" id="GO:0005524">
    <property type="term" value="F:ATP binding"/>
    <property type="evidence" value="ECO:0007669"/>
    <property type="project" value="UniProtKB-KW"/>
</dbReference>
<feature type="compositionally biased region" description="Basic and acidic residues" evidence="15">
    <location>
        <begin position="449"/>
        <end position="458"/>
    </location>
</feature>
<dbReference type="GO" id="GO:0005886">
    <property type="term" value="C:plasma membrane"/>
    <property type="evidence" value="ECO:0007669"/>
    <property type="project" value="UniProtKB-SubCell"/>
</dbReference>
<feature type="transmembrane region" description="Helical" evidence="16">
    <location>
        <begin position="186"/>
        <end position="206"/>
    </location>
</feature>
<dbReference type="NCBIfam" id="TIGR01007">
    <property type="entry name" value="eps_fam"/>
    <property type="match status" value="1"/>
</dbReference>
<keyword evidence="13" id="KW-0829">Tyrosine-protein kinase</keyword>
<evidence type="ECO:0000256" key="12">
    <source>
        <dbReference type="ARBA" id="ARBA00023136"/>
    </source>
</evidence>
<dbReference type="GO" id="GO:0004715">
    <property type="term" value="F:non-membrane spanning protein tyrosine kinase activity"/>
    <property type="evidence" value="ECO:0007669"/>
    <property type="project" value="UniProtKB-EC"/>
</dbReference>
<sequence length="486" mass="51192">MTPESSGWTLSRIWGTLRKLWGVIAATVLAGALVTFAATSVMTPHYESTSTLAFSAGKGSTSQELADGSTYMQTQMPTYAQLATSSAVLQPVIDDLGLKMSVNDLKKLMVVTIPQNTLVLQVAVSWTSAQESATVANAVAQSLTTVVRQVAPKPASGQRSAINVTLVDKAVAPAHQTSPDKVKDSILGALGGFIIGVLAVLVWTLLDTRIPTPQALKQLTGASLLGSVSRVRTPSRLWVAEDPSGQTAEEFRRIASALTYATFDKRARSIIVTSSGPGEGKSAISANLALTLASLGSRVLLIDADLRRPRVAASFGLVDVVGLTTVLMDRTPLPQAIQKHPGSDLDVLASGALPPNPAEFLTSERMRTLLKEAAEHYDFVLIDSPPVLSVADTALLAPLTDGTLVVVDAKHTRQGALTATVTGLEGAGGRITGMVLNRARLTRRGNRRYGEYLSEKPRKPWRGPASIGHSPTSAAAAPAKSARRGQ</sequence>
<reference evidence="19 20" key="1">
    <citation type="submission" date="2017-12" db="EMBL/GenBank/DDBJ databases">
        <title>The whole genome sequence of the Acidipropionibacterium virtanenii sp. nov. type strain JS278.</title>
        <authorList>
            <person name="Laine P."/>
            <person name="Deptula P."/>
            <person name="Varmanen P."/>
            <person name="Auvinen P."/>
        </authorList>
    </citation>
    <scope>NUCLEOTIDE SEQUENCE [LARGE SCALE GENOMIC DNA]</scope>
    <source>
        <strain evidence="19 20">JS278</strain>
    </source>
</reference>
<dbReference type="EMBL" id="CP025198">
    <property type="protein sequence ID" value="AXE39670.1"/>
    <property type="molecule type" value="Genomic_DNA"/>
</dbReference>
<evidence type="ECO:0000256" key="3">
    <source>
        <dbReference type="ARBA" id="ARBA00008883"/>
    </source>
</evidence>
<dbReference type="InterPro" id="IPR003856">
    <property type="entry name" value="LPS_length_determ_N"/>
</dbReference>
<evidence type="ECO:0000256" key="10">
    <source>
        <dbReference type="ARBA" id="ARBA00022840"/>
    </source>
</evidence>
<organism evidence="19 20">
    <name type="scientific">Acidipropionibacterium virtanenii</name>
    <dbReference type="NCBI Taxonomy" id="2057246"/>
    <lineage>
        <taxon>Bacteria</taxon>
        <taxon>Bacillati</taxon>
        <taxon>Actinomycetota</taxon>
        <taxon>Actinomycetes</taxon>
        <taxon>Propionibacteriales</taxon>
        <taxon>Propionibacteriaceae</taxon>
        <taxon>Acidipropionibacterium</taxon>
    </lineage>
</organism>
<keyword evidence="20" id="KW-1185">Reference proteome</keyword>
<dbReference type="PANTHER" id="PTHR32309:SF31">
    <property type="entry name" value="CAPSULAR EXOPOLYSACCHARIDE FAMILY"/>
    <property type="match status" value="1"/>
</dbReference>
<evidence type="ECO:0000256" key="9">
    <source>
        <dbReference type="ARBA" id="ARBA00022777"/>
    </source>
</evidence>
<dbReference type="CDD" id="cd05387">
    <property type="entry name" value="BY-kinase"/>
    <property type="match status" value="1"/>
</dbReference>
<dbReference type="Proteomes" id="UP000251995">
    <property type="component" value="Chromosome"/>
</dbReference>
<gene>
    <name evidence="19" type="primary">ywqD_1</name>
    <name evidence="19" type="ORF">JS278_02532</name>
</gene>
<dbReference type="PANTHER" id="PTHR32309">
    <property type="entry name" value="TYROSINE-PROTEIN KINASE"/>
    <property type="match status" value="1"/>
</dbReference>
<dbReference type="RefSeq" id="WP_181833725.1">
    <property type="nucleotide sequence ID" value="NZ_CP025198.1"/>
</dbReference>